<keyword evidence="2" id="KW-1185">Reference proteome</keyword>
<dbReference type="AlphaFoldDB" id="A0AAP0JVH6"/>
<evidence type="ECO:0008006" key="3">
    <source>
        <dbReference type="Google" id="ProtNLM"/>
    </source>
</evidence>
<dbReference type="EMBL" id="JBBNAG010000004">
    <property type="protein sequence ID" value="KAK9140991.1"/>
    <property type="molecule type" value="Genomic_DNA"/>
</dbReference>
<dbReference type="Proteomes" id="UP001419268">
    <property type="component" value="Unassembled WGS sequence"/>
</dbReference>
<comment type="caution">
    <text evidence="1">The sequence shown here is derived from an EMBL/GenBank/DDBJ whole genome shotgun (WGS) entry which is preliminary data.</text>
</comment>
<name>A0AAP0JVH6_9MAGN</name>
<reference evidence="1 2" key="1">
    <citation type="submission" date="2024-01" db="EMBL/GenBank/DDBJ databases">
        <title>Genome assemblies of Stephania.</title>
        <authorList>
            <person name="Yang L."/>
        </authorList>
    </citation>
    <scope>NUCLEOTIDE SEQUENCE [LARGE SCALE GENOMIC DNA]</scope>
    <source>
        <strain evidence="1">JXDWG</strain>
        <tissue evidence="1">Leaf</tissue>
    </source>
</reference>
<organism evidence="1 2">
    <name type="scientific">Stephania cephalantha</name>
    <dbReference type="NCBI Taxonomy" id="152367"/>
    <lineage>
        <taxon>Eukaryota</taxon>
        <taxon>Viridiplantae</taxon>
        <taxon>Streptophyta</taxon>
        <taxon>Embryophyta</taxon>
        <taxon>Tracheophyta</taxon>
        <taxon>Spermatophyta</taxon>
        <taxon>Magnoliopsida</taxon>
        <taxon>Ranunculales</taxon>
        <taxon>Menispermaceae</taxon>
        <taxon>Menispermoideae</taxon>
        <taxon>Cissampelideae</taxon>
        <taxon>Stephania</taxon>
    </lineage>
</organism>
<dbReference type="InterPro" id="IPR038925">
    <property type="entry name" value="At3g17800-like"/>
</dbReference>
<proteinExistence type="predicted"/>
<gene>
    <name evidence="1" type="ORF">Scep_010672</name>
</gene>
<sequence length="430" mass="48117">MDCCGCYKRTPISIDALRVAGKSQLGGVFAQISFSGSPRSSVKNRIDLKVLESRRLNRCVDLPSNRVSKSIVVVAASADSSSNCNLSGVGTPLEPKSYAGKFLSTLLQNQRHLFPFAVAEQLDLLASDRDGAVARRRRSFGSRESCLHRRIAEMKENECQIAVEDIIYLSIVHKFSEIGVPMVPRLSCCIRNGMLETWPSKDRELQSIHSSEVQEMIKEHISTILGLRGRTNVEDKWNTTPMLRLQLGRVYAASIMYGYFLKSASLRHKFESSFLMGDEGLPLLPRRYGVHPSLSRFQHRGSESVAVVGESTDGRSTSLCQESRRCGRKLEKLRDYVMGFDSETLQRCARIYSKETVNVIEKHTWALVGNEEAGGGDLETDDDLVILSFSSLERLVLEAVAFGSFLWDVERYVDSVYRLKENKPKGNGAM</sequence>
<evidence type="ECO:0000313" key="2">
    <source>
        <dbReference type="Proteomes" id="UP001419268"/>
    </source>
</evidence>
<dbReference type="Pfam" id="PF05542">
    <property type="entry name" value="DUF760"/>
    <property type="match status" value="1"/>
</dbReference>
<evidence type="ECO:0000313" key="1">
    <source>
        <dbReference type="EMBL" id="KAK9140991.1"/>
    </source>
</evidence>
<dbReference type="PANTHER" id="PTHR31808:SF9">
    <property type="entry name" value="F21O3.2 PROTEIN"/>
    <property type="match status" value="1"/>
</dbReference>
<accession>A0AAP0JVH6</accession>
<dbReference type="InterPro" id="IPR008479">
    <property type="entry name" value="DUF760"/>
</dbReference>
<protein>
    <recommendedName>
        <fullName evidence="3">UV-B-induced protein</fullName>
    </recommendedName>
</protein>
<dbReference type="PANTHER" id="PTHR31808">
    <property type="entry name" value="EXPRESSED PROTEIN"/>
    <property type="match status" value="1"/>
</dbReference>